<dbReference type="Proteomes" id="UP000265520">
    <property type="component" value="Unassembled WGS sequence"/>
</dbReference>
<organism evidence="1 2">
    <name type="scientific">Trifolium medium</name>
    <dbReference type="NCBI Taxonomy" id="97028"/>
    <lineage>
        <taxon>Eukaryota</taxon>
        <taxon>Viridiplantae</taxon>
        <taxon>Streptophyta</taxon>
        <taxon>Embryophyta</taxon>
        <taxon>Tracheophyta</taxon>
        <taxon>Spermatophyta</taxon>
        <taxon>Magnoliopsida</taxon>
        <taxon>eudicotyledons</taxon>
        <taxon>Gunneridae</taxon>
        <taxon>Pentapetalae</taxon>
        <taxon>rosids</taxon>
        <taxon>fabids</taxon>
        <taxon>Fabales</taxon>
        <taxon>Fabaceae</taxon>
        <taxon>Papilionoideae</taxon>
        <taxon>50 kb inversion clade</taxon>
        <taxon>NPAAA clade</taxon>
        <taxon>Hologalegina</taxon>
        <taxon>IRL clade</taxon>
        <taxon>Trifolieae</taxon>
        <taxon>Trifolium</taxon>
    </lineage>
</organism>
<sequence>MSVSRAEQDYLLMAPSRLSASCAEQDCQLAVSSRGGFGPAHGPVQNSLIKLLSYKCLRISYFYNKEV</sequence>
<proteinExistence type="predicted"/>
<comment type="caution">
    <text evidence="1">The sequence shown here is derived from an EMBL/GenBank/DDBJ whole genome shotgun (WGS) entry which is preliminary data.</text>
</comment>
<dbReference type="AlphaFoldDB" id="A0A392RU36"/>
<evidence type="ECO:0000313" key="2">
    <source>
        <dbReference type="Proteomes" id="UP000265520"/>
    </source>
</evidence>
<protein>
    <submittedName>
        <fullName evidence="1">Uncharacterized protein</fullName>
    </submittedName>
</protein>
<dbReference type="EMBL" id="LXQA010263762">
    <property type="protein sequence ID" value="MCI39115.1"/>
    <property type="molecule type" value="Genomic_DNA"/>
</dbReference>
<reference evidence="1 2" key="1">
    <citation type="journal article" date="2018" name="Front. Plant Sci.">
        <title>Red Clover (Trifolium pratense) and Zigzag Clover (T. medium) - A Picture of Genomic Similarities and Differences.</title>
        <authorList>
            <person name="Dluhosova J."/>
            <person name="Istvanek J."/>
            <person name="Nedelnik J."/>
            <person name="Repkova J."/>
        </authorList>
    </citation>
    <scope>NUCLEOTIDE SEQUENCE [LARGE SCALE GENOMIC DNA]</scope>
    <source>
        <strain evidence="2">cv. 10/8</strain>
        <tissue evidence="1">Leaf</tissue>
    </source>
</reference>
<accession>A0A392RU36</accession>
<keyword evidence="2" id="KW-1185">Reference proteome</keyword>
<evidence type="ECO:0000313" key="1">
    <source>
        <dbReference type="EMBL" id="MCI39115.1"/>
    </source>
</evidence>
<name>A0A392RU36_9FABA</name>